<protein>
    <submittedName>
        <fullName evidence="1">Uncharacterized protein</fullName>
    </submittedName>
</protein>
<evidence type="ECO:0000313" key="2">
    <source>
        <dbReference type="Proteomes" id="UP001732700"/>
    </source>
</evidence>
<proteinExistence type="predicted"/>
<accession>A0ACD5WP47</accession>
<dbReference type="Proteomes" id="UP001732700">
    <property type="component" value="Chromosome 4C"/>
</dbReference>
<evidence type="ECO:0000313" key="1">
    <source>
        <dbReference type="EnsemblPlants" id="AVESA.00010b.r2.4CG1251200.1.CDS"/>
    </source>
</evidence>
<reference evidence="1" key="2">
    <citation type="submission" date="2025-09" db="UniProtKB">
        <authorList>
            <consortium name="EnsemblPlants"/>
        </authorList>
    </citation>
    <scope>IDENTIFICATION</scope>
</reference>
<reference evidence="1" key="1">
    <citation type="submission" date="2021-05" db="EMBL/GenBank/DDBJ databases">
        <authorList>
            <person name="Scholz U."/>
            <person name="Mascher M."/>
            <person name="Fiebig A."/>
        </authorList>
    </citation>
    <scope>NUCLEOTIDE SEQUENCE [LARGE SCALE GENOMIC DNA]</scope>
</reference>
<name>A0ACD5WP47_AVESA</name>
<keyword evidence="2" id="KW-1185">Reference proteome</keyword>
<dbReference type="EnsemblPlants" id="AVESA.00010b.r2.4CG1251200.1">
    <property type="protein sequence ID" value="AVESA.00010b.r2.4CG1251200.1.CDS"/>
    <property type="gene ID" value="AVESA.00010b.r2.4CG1251200"/>
</dbReference>
<organism evidence="1 2">
    <name type="scientific">Avena sativa</name>
    <name type="common">Oat</name>
    <dbReference type="NCBI Taxonomy" id="4498"/>
    <lineage>
        <taxon>Eukaryota</taxon>
        <taxon>Viridiplantae</taxon>
        <taxon>Streptophyta</taxon>
        <taxon>Embryophyta</taxon>
        <taxon>Tracheophyta</taxon>
        <taxon>Spermatophyta</taxon>
        <taxon>Magnoliopsida</taxon>
        <taxon>Liliopsida</taxon>
        <taxon>Poales</taxon>
        <taxon>Poaceae</taxon>
        <taxon>BOP clade</taxon>
        <taxon>Pooideae</taxon>
        <taxon>Poodae</taxon>
        <taxon>Poeae</taxon>
        <taxon>Poeae Chloroplast Group 1 (Aveneae type)</taxon>
        <taxon>Aveninae</taxon>
        <taxon>Avena</taxon>
    </lineage>
</organism>
<sequence length="302" mass="34990">MSKRSLEKLFVLLDMYGMMCELQMEIDTIFVGESCSQMHDSALSLRKCLARTAQKTFSDFEEAVENDVAKFIITDGTVHPLTIYVMNYVKFLFDYQSTLKQLFVEFKRDDGTGSELACVTMSIMQALQNNLDSRAKQYQDPALMHIFLMNNIHHIVNSVDRSEAKDLLGDDWIQTHRRIVLQNANQYKRVAWAKVLQCLSGQGWSLSGRQISTDVKERFRSFNVLFDENYQKQRGWSVPDSELRESLRLAVAEVMLPAYRSFHKRFGPLIQNHKAHGKYVKHTPEQLELFLGNLFEGKQERA</sequence>